<reference evidence="1 2" key="1">
    <citation type="journal article" date="2019" name="Int. J. Syst. Evol. Microbiol.">
        <title>The Global Catalogue of Microorganisms (GCM) 10K type strain sequencing project: providing services to taxonomists for standard genome sequencing and annotation.</title>
        <authorList>
            <consortium name="The Broad Institute Genomics Platform"/>
            <consortium name="The Broad Institute Genome Sequencing Center for Infectious Disease"/>
            <person name="Wu L."/>
            <person name="Ma J."/>
        </authorList>
    </citation>
    <scope>NUCLEOTIDE SEQUENCE [LARGE SCALE GENOMIC DNA]</scope>
    <source>
        <strain evidence="1 2">DT92</strain>
    </source>
</reference>
<organism evidence="1 2">
    <name type="scientific">Halobaculum litoreum</name>
    <dbReference type="NCBI Taxonomy" id="3031998"/>
    <lineage>
        <taxon>Archaea</taxon>
        <taxon>Methanobacteriati</taxon>
        <taxon>Methanobacteriota</taxon>
        <taxon>Stenosarchaea group</taxon>
        <taxon>Halobacteria</taxon>
        <taxon>Halobacteriales</taxon>
        <taxon>Haloferacaceae</taxon>
        <taxon>Halobaculum</taxon>
    </lineage>
</organism>
<dbReference type="AlphaFoldDB" id="A0ABD5XRK3"/>
<name>A0ABD5XRK3_9EURY</name>
<evidence type="ECO:0000313" key="2">
    <source>
        <dbReference type="Proteomes" id="UP001596368"/>
    </source>
</evidence>
<dbReference type="Proteomes" id="UP001596368">
    <property type="component" value="Unassembled WGS sequence"/>
</dbReference>
<dbReference type="EMBL" id="JBHSZG010000002">
    <property type="protein sequence ID" value="MFC7137714.1"/>
    <property type="molecule type" value="Genomic_DNA"/>
</dbReference>
<dbReference type="Pfam" id="PF26510">
    <property type="entry name" value="Halo_UvrD_like"/>
    <property type="match status" value="1"/>
</dbReference>
<sequence length="57" mass="6017">MSTLGATLVDFLGSVGRATDADTELRLHLRHATGEPLAERLPDLCSVERPGATVIEG</sequence>
<evidence type="ECO:0000313" key="1">
    <source>
        <dbReference type="EMBL" id="MFC7137714.1"/>
    </source>
</evidence>
<gene>
    <name evidence="1" type="ORF">ACFQRB_17090</name>
</gene>
<dbReference type="InterPro" id="IPR058819">
    <property type="entry name" value="UvrD_dom-like"/>
</dbReference>
<accession>A0ABD5XRK3</accession>
<comment type="caution">
    <text evidence="1">The sequence shown here is derived from an EMBL/GenBank/DDBJ whole genome shotgun (WGS) entry which is preliminary data.</text>
</comment>
<proteinExistence type="predicted"/>
<protein>
    <submittedName>
        <fullName evidence="1">Uncharacterized protein</fullName>
    </submittedName>
</protein>
<keyword evidence="2" id="KW-1185">Reference proteome</keyword>